<sequence>MKYQRCLVLGGRGFIGSHVVDALLSAGVAVRVLDRPLPGGVRELPPAANPHLLEMIDGDFGNEKDLDEALEGCDCCVHLITSTLPQTSNDDMTFDISTNLIGSLSLFEALVRHRIRKFIFMSSGGTVYGRPIQDRIDETHPTNPLSSYGVTKLAAEKYLAIYKNLHGLNSVSLRLSNPYGERQRITGKQGAIAVFLGAALRGQEIEVWGDGSVVRDYVYIGDAVDAIVKAIEYDGDEAIFNIGSGKGSSLIEIISGIETALQRPVPVRFRPARAVDVPRNVLNVDRAAKHLGWHPTTSLADGIARTIRWLEAEIQQGLSLHS</sequence>
<evidence type="ECO:0000313" key="5">
    <source>
        <dbReference type="Proteomes" id="UP000072741"/>
    </source>
</evidence>
<feature type="domain" description="NAD-dependent epimerase/dehydratase" evidence="3">
    <location>
        <begin position="7"/>
        <end position="243"/>
    </location>
</feature>
<dbReference type="InterPro" id="IPR036291">
    <property type="entry name" value="NAD(P)-bd_dom_sf"/>
</dbReference>
<comment type="caution">
    <text evidence="4">The sequence shown here is derived from an EMBL/GenBank/DDBJ whole genome shotgun (WGS) entry which is preliminary data.</text>
</comment>
<dbReference type="InterPro" id="IPR001509">
    <property type="entry name" value="Epimerase_deHydtase"/>
</dbReference>
<dbReference type="PATRIC" id="fig|433924.3.peg.4297"/>
<dbReference type="PRINTS" id="PR01713">
    <property type="entry name" value="NUCEPIMERASE"/>
</dbReference>
<dbReference type="Pfam" id="PF01370">
    <property type="entry name" value="Epimerase"/>
    <property type="match status" value="1"/>
</dbReference>
<comment type="pathway">
    <text evidence="1">Bacterial outer membrane biogenesis; LPS O-antigen biosynthesis.</text>
</comment>
<reference evidence="4 5" key="1">
    <citation type="journal article" date="2016" name="Front. Microbiol.">
        <title>Genomic Resource of Rice Seed Associated Bacteria.</title>
        <authorList>
            <person name="Midha S."/>
            <person name="Bansal K."/>
            <person name="Sharma S."/>
            <person name="Kumar N."/>
            <person name="Patil P.P."/>
            <person name="Chaudhry V."/>
            <person name="Patil P.B."/>
        </authorList>
    </citation>
    <scope>NUCLEOTIDE SEQUENCE [LARGE SCALE GENOMIC DNA]</scope>
    <source>
        <strain evidence="4 5">NS331</strain>
    </source>
</reference>
<evidence type="ECO:0000259" key="3">
    <source>
        <dbReference type="Pfam" id="PF01370"/>
    </source>
</evidence>
<comment type="similarity">
    <text evidence="2">Belongs to the NAD(P)-dependent epimerase/dehydratase family.</text>
</comment>
<dbReference type="OrthoDB" id="9769113at2"/>
<dbReference type="EMBL" id="LDSL01000066">
    <property type="protein sequence ID" value="KTT21700.1"/>
    <property type="molecule type" value="Genomic_DNA"/>
</dbReference>
<dbReference type="AlphaFoldDB" id="A0A147GVU6"/>
<organism evidence="4 5">
    <name type="scientific">Pseudacidovorax intermedius</name>
    <dbReference type="NCBI Taxonomy" id="433924"/>
    <lineage>
        <taxon>Bacteria</taxon>
        <taxon>Pseudomonadati</taxon>
        <taxon>Pseudomonadota</taxon>
        <taxon>Betaproteobacteria</taxon>
        <taxon>Burkholderiales</taxon>
        <taxon>Comamonadaceae</taxon>
        <taxon>Pseudacidovorax</taxon>
    </lineage>
</organism>
<dbReference type="Proteomes" id="UP000072741">
    <property type="component" value="Unassembled WGS sequence"/>
</dbReference>
<dbReference type="PANTHER" id="PTHR43000">
    <property type="entry name" value="DTDP-D-GLUCOSE 4,6-DEHYDRATASE-RELATED"/>
    <property type="match status" value="1"/>
</dbReference>
<evidence type="ECO:0000256" key="2">
    <source>
        <dbReference type="ARBA" id="ARBA00007637"/>
    </source>
</evidence>
<gene>
    <name evidence="4" type="ORF">NS331_11405</name>
</gene>
<accession>A0A147GVU6</accession>
<evidence type="ECO:0000313" key="4">
    <source>
        <dbReference type="EMBL" id="KTT21700.1"/>
    </source>
</evidence>
<keyword evidence="5" id="KW-1185">Reference proteome</keyword>
<dbReference type="Gene3D" id="3.40.50.720">
    <property type="entry name" value="NAD(P)-binding Rossmann-like Domain"/>
    <property type="match status" value="1"/>
</dbReference>
<proteinExistence type="inferred from homology"/>
<protein>
    <submittedName>
        <fullName evidence="4">NAD-dependent epimerase</fullName>
    </submittedName>
</protein>
<evidence type="ECO:0000256" key="1">
    <source>
        <dbReference type="ARBA" id="ARBA00005125"/>
    </source>
</evidence>
<dbReference type="SUPFAM" id="SSF51735">
    <property type="entry name" value="NAD(P)-binding Rossmann-fold domains"/>
    <property type="match status" value="1"/>
</dbReference>
<dbReference type="RefSeq" id="WP_058642114.1">
    <property type="nucleotide sequence ID" value="NZ_LDSL01000066.1"/>
</dbReference>
<name>A0A147GVU6_9BURK</name>
<dbReference type="Gene3D" id="3.90.25.10">
    <property type="entry name" value="UDP-galactose 4-epimerase, domain 1"/>
    <property type="match status" value="1"/>
</dbReference>